<proteinExistence type="predicted"/>
<name>A0ABP7CS26_9MICO</name>
<comment type="caution">
    <text evidence="1">The sequence shown here is derived from an EMBL/GenBank/DDBJ whole genome shotgun (WGS) entry which is preliminary data.</text>
</comment>
<dbReference type="EMBL" id="BAABDC010000001">
    <property type="protein sequence ID" value="GAA3694413.1"/>
    <property type="molecule type" value="Genomic_DNA"/>
</dbReference>
<evidence type="ECO:0000313" key="2">
    <source>
        <dbReference type="Proteomes" id="UP001501468"/>
    </source>
</evidence>
<reference evidence="2" key="1">
    <citation type="journal article" date="2019" name="Int. J. Syst. Evol. Microbiol.">
        <title>The Global Catalogue of Microorganisms (GCM) 10K type strain sequencing project: providing services to taxonomists for standard genome sequencing and annotation.</title>
        <authorList>
            <consortium name="The Broad Institute Genomics Platform"/>
            <consortium name="The Broad Institute Genome Sequencing Center for Infectious Disease"/>
            <person name="Wu L."/>
            <person name="Ma J."/>
        </authorList>
    </citation>
    <scope>NUCLEOTIDE SEQUENCE [LARGE SCALE GENOMIC DNA]</scope>
    <source>
        <strain evidence="2">JCM 17125</strain>
    </source>
</reference>
<keyword evidence="2" id="KW-1185">Reference proteome</keyword>
<organism evidence="1 2">
    <name type="scientific">Terrabacter ginsenosidimutans</name>
    <dbReference type="NCBI Taxonomy" id="490575"/>
    <lineage>
        <taxon>Bacteria</taxon>
        <taxon>Bacillati</taxon>
        <taxon>Actinomycetota</taxon>
        <taxon>Actinomycetes</taxon>
        <taxon>Micrococcales</taxon>
        <taxon>Intrasporangiaceae</taxon>
        <taxon>Terrabacter</taxon>
    </lineage>
</organism>
<dbReference type="Proteomes" id="UP001501468">
    <property type="component" value="Unassembled WGS sequence"/>
</dbReference>
<gene>
    <name evidence="1" type="ORF">GCM10022399_08720</name>
</gene>
<sequence>MAEAPAATWFAVMTRWSPTTKPEPIHLASQVTTSMRTMAGLASLATSAQLAGLAVVVGVELGESAVEMGGLVAVTVTVAGCGWLVAPSVTVGDEVTGAFAEQAATGPQRATTPAATTR</sequence>
<evidence type="ECO:0000313" key="1">
    <source>
        <dbReference type="EMBL" id="GAA3694413.1"/>
    </source>
</evidence>
<accession>A0ABP7CS26</accession>
<protein>
    <submittedName>
        <fullName evidence="1">Uncharacterized protein</fullName>
    </submittedName>
</protein>